<comment type="caution">
    <text evidence="7">The sequence shown here is derived from an EMBL/GenBank/DDBJ whole genome shotgun (WGS) entry which is preliminary data.</text>
</comment>
<protein>
    <recommendedName>
        <fullName evidence="2">alpha-L-rhamnosidase</fullName>
        <ecNumber evidence="2">3.2.1.40</ecNumber>
    </recommendedName>
</protein>
<dbReference type="Gene3D" id="1.50.10.10">
    <property type="match status" value="1"/>
</dbReference>
<feature type="domain" description="Alpha-L-rhamnosidase C-terminal" evidence="6">
    <location>
        <begin position="512"/>
        <end position="583"/>
    </location>
</feature>
<gene>
    <name evidence="7" type="ORF">AW736_08125</name>
</gene>
<evidence type="ECO:0000256" key="3">
    <source>
        <dbReference type="ARBA" id="ARBA00022801"/>
    </source>
</evidence>
<evidence type="ECO:0000259" key="6">
    <source>
        <dbReference type="Pfam" id="PF17390"/>
    </source>
</evidence>
<name>A0A178IKL6_9BACT</name>
<dbReference type="SUPFAM" id="SSF48208">
    <property type="entry name" value="Six-hairpin glycosidases"/>
    <property type="match status" value="1"/>
</dbReference>
<dbReference type="Gene3D" id="2.60.120.260">
    <property type="entry name" value="Galactose-binding domain-like"/>
    <property type="match status" value="1"/>
</dbReference>
<accession>A0A178IKL6</accession>
<dbReference type="InterPro" id="IPR008928">
    <property type="entry name" value="6-hairpin_glycosidase_sf"/>
</dbReference>
<evidence type="ECO:0000256" key="4">
    <source>
        <dbReference type="SAM" id="SignalP"/>
    </source>
</evidence>
<dbReference type="RefSeq" id="WP_068769663.1">
    <property type="nucleotide sequence ID" value="NZ_CP109796.1"/>
</dbReference>
<comment type="catalytic activity">
    <reaction evidence="1">
        <text>Hydrolysis of terminal non-reducing alpha-L-rhamnose residues in alpha-L-rhamnosides.</text>
        <dbReference type="EC" id="3.2.1.40"/>
    </reaction>
</comment>
<evidence type="ECO:0000256" key="2">
    <source>
        <dbReference type="ARBA" id="ARBA00012652"/>
    </source>
</evidence>
<dbReference type="GO" id="GO:0030596">
    <property type="term" value="F:alpha-L-rhamnosidase activity"/>
    <property type="evidence" value="ECO:0007669"/>
    <property type="project" value="UniProtKB-EC"/>
</dbReference>
<dbReference type="STRING" id="1184151.AW736_08125"/>
<feature type="signal peptide" evidence="4">
    <location>
        <begin position="1"/>
        <end position="23"/>
    </location>
</feature>
<dbReference type="PANTHER" id="PTHR33307">
    <property type="entry name" value="ALPHA-RHAMNOSIDASE (EUROFUNG)"/>
    <property type="match status" value="1"/>
</dbReference>
<keyword evidence="3" id="KW-0378">Hydrolase</keyword>
<proteinExistence type="predicted"/>
<feature type="domain" description="Alpha-L-rhamnosidase six-hairpin glycosidase" evidence="5">
    <location>
        <begin position="188"/>
        <end position="510"/>
    </location>
</feature>
<sequence>MTARTALLIAFAFASLQTSAVSADAPSLSSPTATGSQVRPFRQAALDVLQITPVTPARVEQRNGVVFADFDKAAFANLQIEFAVAPPDGEFTVRLGEKLGDNGAIDRKPPGSVNYREATLRTRPDTRSYTVAVPQKPFHLRENPVKLPESFGYITPFRYVEISGDSSALAPGKITLRQDFVHMPFDDNASAFESPDEVLNAVWDLCKYTMKATTAFGLYIDGERERIPYEGDAYINMLSHYACDLDPRATRATVEHLLEHPTWPTEWSLQMPMIAYADYEATGDPVLAVTHFDALLKKTLMDKTRADGLLRATAIVDWPPGERDGFNSVDAEGVKVDKKITSVANAFYYESLRSMERLARATGREGEAKQLGARADQVRRVFNDLFFDKKRGVYIDSQGSAHASLHANMFPLALGLVPEERLASVVSFVKSRGMACSVYGSQYLLEALYKNNEADAGLALMTAKTKRSWWHMIKLGSTMTLEAWDVEFKKNLTWNHAWGGAPANIITRYVLGVRPLQPGGARLLIAPQPASLQWMRGKVPTPQGPAEVSWKTDGNRATLIVTVPQGVTARVELPAPADSVAVIQLNGAPFTAKVENKKPVAEHIAAGRHEFSITLAATK</sequence>
<dbReference type="Pfam" id="PF17389">
    <property type="entry name" value="Bac_rhamnosid6H"/>
    <property type="match status" value="1"/>
</dbReference>
<keyword evidence="8" id="KW-1185">Reference proteome</keyword>
<dbReference type="PANTHER" id="PTHR33307:SF6">
    <property type="entry name" value="ALPHA-RHAMNOSIDASE (EUROFUNG)-RELATED"/>
    <property type="match status" value="1"/>
</dbReference>
<evidence type="ECO:0000313" key="7">
    <source>
        <dbReference type="EMBL" id="OAM90433.1"/>
    </source>
</evidence>
<dbReference type="OrthoDB" id="9761045at2"/>
<reference evidence="7 8" key="1">
    <citation type="submission" date="2016-01" db="EMBL/GenBank/DDBJ databases">
        <title>High potential of lignocellulose degradation of a new Verrucomicrobia species.</title>
        <authorList>
            <person name="Wang Y."/>
            <person name="Shi Y."/>
            <person name="Qiu Z."/>
            <person name="Liu S."/>
            <person name="Yang H."/>
        </authorList>
    </citation>
    <scope>NUCLEOTIDE SEQUENCE [LARGE SCALE GENOMIC DNA]</scope>
    <source>
        <strain evidence="7 8">TSB47</strain>
    </source>
</reference>
<evidence type="ECO:0000259" key="5">
    <source>
        <dbReference type="Pfam" id="PF17389"/>
    </source>
</evidence>
<dbReference type="GO" id="GO:0005975">
    <property type="term" value="P:carbohydrate metabolic process"/>
    <property type="evidence" value="ECO:0007669"/>
    <property type="project" value="InterPro"/>
</dbReference>
<evidence type="ECO:0000313" key="8">
    <source>
        <dbReference type="Proteomes" id="UP000078486"/>
    </source>
</evidence>
<dbReference type="EC" id="3.2.1.40" evidence="2"/>
<feature type="chain" id="PRO_5008088993" description="alpha-L-rhamnosidase" evidence="4">
    <location>
        <begin position="24"/>
        <end position="619"/>
    </location>
</feature>
<dbReference type="InterPro" id="IPR035396">
    <property type="entry name" value="Bac_rhamnosid6H"/>
</dbReference>
<dbReference type="EMBL" id="LRRQ01000058">
    <property type="protein sequence ID" value="OAM90433.1"/>
    <property type="molecule type" value="Genomic_DNA"/>
</dbReference>
<dbReference type="Gene3D" id="2.60.420.10">
    <property type="entry name" value="Maltose phosphorylase, domain 3"/>
    <property type="match status" value="1"/>
</dbReference>
<dbReference type="InterPro" id="IPR016007">
    <property type="entry name" value="Alpha_rhamnosid"/>
</dbReference>
<organism evidence="7 8">
    <name type="scientific">Termitidicoccus mucosus</name>
    <dbReference type="NCBI Taxonomy" id="1184151"/>
    <lineage>
        <taxon>Bacteria</taxon>
        <taxon>Pseudomonadati</taxon>
        <taxon>Verrucomicrobiota</taxon>
        <taxon>Opitutia</taxon>
        <taxon>Opitutales</taxon>
        <taxon>Opitutaceae</taxon>
        <taxon>Termitidicoccus</taxon>
    </lineage>
</organism>
<keyword evidence="4" id="KW-0732">Signal</keyword>
<dbReference type="Proteomes" id="UP000078486">
    <property type="component" value="Unassembled WGS sequence"/>
</dbReference>
<evidence type="ECO:0000256" key="1">
    <source>
        <dbReference type="ARBA" id="ARBA00001445"/>
    </source>
</evidence>
<dbReference type="InterPro" id="IPR012341">
    <property type="entry name" value="6hp_glycosidase-like_sf"/>
</dbReference>
<dbReference type="Pfam" id="PF17390">
    <property type="entry name" value="Bac_rhamnosid_C"/>
    <property type="match status" value="1"/>
</dbReference>
<dbReference type="InterPro" id="IPR035398">
    <property type="entry name" value="Bac_rhamnosid_C"/>
</dbReference>
<dbReference type="AlphaFoldDB" id="A0A178IKL6"/>